<dbReference type="Proteomes" id="UP001212841">
    <property type="component" value="Unassembled WGS sequence"/>
</dbReference>
<dbReference type="EMBL" id="JADGJD010000796">
    <property type="protein sequence ID" value="KAJ3048408.1"/>
    <property type="molecule type" value="Genomic_DNA"/>
</dbReference>
<comment type="caution">
    <text evidence="1">The sequence shown here is derived from an EMBL/GenBank/DDBJ whole genome shotgun (WGS) entry which is preliminary data.</text>
</comment>
<name>A0AAD5SF85_9FUNG</name>
<dbReference type="InterPro" id="IPR027417">
    <property type="entry name" value="P-loop_NTPase"/>
</dbReference>
<evidence type="ECO:0000313" key="1">
    <source>
        <dbReference type="EMBL" id="KAJ3048408.1"/>
    </source>
</evidence>
<evidence type="ECO:0000313" key="2">
    <source>
        <dbReference type="Proteomes" id="UP001212841"/>
    </source>
</evidence>
<sequence>MHLPVLPDKADNPVEIKLHKSQIDLENNDVDPRIFPKRSFNIIYGSRFTGKTVLLAHLIKEFYLPKKAFPGGILILSPSQHDKSRASIRDRKSVTVLGKCNNDLLFDLIDAQEQALKAGKCKHILLIIDDFATQGRGLKAPEELATRERHLRVTCITTAQ</sequence>
<accession>A0AAD5SF85</accession>
<keyword evidence="2" id="KW-1185">Reference proteome</keyword>
<reference evidence="1" key="1">
    <citation type="submission" date="2020-05" db="EMBL/GenBank/DDBJ databases">
        <title>Phylogenomic resolution of chytrid fungi.</title>
        <authorList>
            <person name="Stajich J.E."/>
            <person name="Amses K."/>
            <person name="Simmons R."/>
            <person name="Seto K."/>
            <person name="Myers J."/>
            <person name="Bonds A."/>
            <person name="Quandt C.A."/>
            <person name="Barry K."/>
            <person name="Liu P."/>
            <person name="Grigoriev I."/>
            <person name="Longcore J.E."/>
            <person name="James T.Y."/>
        </authorList>
    </citation>
    <scope>NUCLEOTIDE SEQUENCE</scope>
    <source>
        <strain evidence="1">JEL0318</strain>
    </source>
</reference>
<proteinExistence type="predicted"/>
<dbReference type="AlphaFoldDB" id="A0AAD5SF85"/>
<organism evidence="1 2">
    <name type="scientific">Rhizophlyctis rosea</name>
    <dbReference type="NCBI Taxonomy" id="64517"/>
    <lineage>
        <taxon>Eukaryota</taxon>
        <taxon>Fungi</taxon>
        <taxon>Fungi incertae sedis</taxon>
        <taxon>Chytridiomycota</taxon>
        <taxon>Chytridiomycota incertae sedis</taxon>
        <taxon>Chytridiomycetes</taxon>
        <taxon>Rhizophlyctidales</taxon>
        <taxon>Rhizophlyctidaceae</taxon>
        <taxon>Rhizophlyctis</taxon>
    </lineage>
</organism>
<protein>
    <submittedName>
        <fullName evidence="1">Uncharacterized protein</fullName>
    </submittedName>
</protein>
<dbReference type="SUPFAM" id="SSF52540">
    <property type="entry name" value="P-loop containing nucleoside triphosphate hydrolases"/>
    <property type="match status" value="1"/>
</dbReference>
<gene>
    <name evidence="1" type="ORF">HK097_010553</name>
</gene>